<evidence type="ECO:0000313" key="12">
    <source>
        <dbReference type="Proteomes" id="UP000243528"/>
    </source>
</evidence>
<keyword evidence="3" id="KW-1003">Cell membrane</keyword>
<protein>
    <submittedName>
        <fullName evidence="11">TRAP-type C4-dicarboxylate transport system permease small subunit</fullName>
    </submittedName>
</protein>
<keyword evidence="12" id="KW-1185">Reference proteome</keyword>
<keyword evidence="5 9" id="KW-0812">Transmembrane</keyword>
<dbReference type="Pfam" id="PF04290">
    <property type="entry name" value="DctQ"/>
    <property type="match status" value="1"/>
</dbReference>
<evidence type="ECO:0000256" key="6">
    <source>
        <dbReference type="ARBA" id="ARBA00022989"/>
    </source>
</evidence>
<evidence type="ECO:0000256" key="1">
    <source>
        <dbReference type="ARBA" id="ARBA00004429"/>
    </source>
</evidence>
<feature type="transmembrane region" description="Helical" evidence="9">
    <location>
        <begin position="12"/>
        <end position="35"/>
    </location>
</feature>
<keyword evidence="6 9" id="KW-1133">Transmembrane helix</keyword>
<evidence type="ECO:0000256" key="7">
    <source>
        <dbReference type="ARBA" id="ARBA00023136"/>
    </source>
</evidence>
<dbReference type="AlphaFoldDB" id="A0A2P8E9H7"/>
<keyword evidence="2" id="KW-0813">Transport</keyword>
<comment type="subcellular location">
    <subcellularLocation>
        <location evidence="1">Cell inner membrane</location>
        <topology evidence="1">Multi-pass membrane protein</topology>
    </subcellularLocation>
</comment>
<comment type="caution">
    <text evidence="11">The sequence shown here is derived from an EMBL/GenBank/DDBJ whole genome shotgun (WGS) entry which is preliminary data.</text>
</comment>
<evidence type="ECO:0000256" key="8">
    <source>
        <dbReference type="ARBA" id="ARBA00038436"/>
    </source>
</evidence>
<keyword evidence="4" id="KW-0997">Cell inner membrane</keyword>
<evidence type="ECO:0000259" key="10">
    <source>
        <dbReference type="Pfam" id="PF04290"/>
    </source>
</evidence>
<sequence length="173" mass="18367">MSTVSRLLDRVHAVLLAAIAVLLAVLTVVVAYQVFGRYLPLIPRALWTEEIARLCLEWTVFLGAAAAVRRGDHFVIDLIPARLDAWLARPVQLVAMALVLVMSLVITVGGFRFALDGVDQISTTSGIRLVWAYAAIPVSGVLMVVFAIELAAKALTGTVTRGGHPAVPAGGGE</sequence>
<evidence type="ECO:0000256" key="9">
    <source>
        <dbReference type="SAM" id="Phobius"/>
    </source>
</evidence>
<dbReference type="GO" id="GO:0005886">
    <property type="term" value="C:plasma membrane"/>
    <property type="evidence" value="ECO:0007669"/>
    <property type="project" value="UniProtKB-SubCell"/>
</dbReference>
<name>A0A2P8E9H7_9ACTN</name>
<dbReference type="PANTHER" id="PTHR35011">
    <property type="entry name" value="2,3-DIKETO-L-GULONATE TRAP TRANSPORTER SMALL PERMEASE PROTEIN YIAM"/>
    <property type="match status" value="1"/>
</dbReference>
<feature type="domain" description="Tripartite ATP-independent periplasmic transporters DctQ component" evidence="10">
    <location>
        <begin position="26"/>
        <end position="155"/>
    </location>
</feature>
<evidence type="ECO:0000256" key="5">
    <source>
        <dbReference type="ARBA" id="ARBA00022692"/>
    </source>
</evidence>
<dbReference type="Proteomes" id="UP000243528">
    <property type="component" value="Unassembled WGS sequence"/>
</dbReference>
<evidence type="ECO:0000256" key="3">
    <source>
        <dbReference type="ARBA" id="ARBA00022475"/>
    </source>
</evidence>
<evidence type="ECO:0000256" key="2">
    <source>
        <dbReference type="ARBA" id="ARBA00022448"/>
    </source>
</evidence>
<accession>A0A2P8E9H7</accession>
<feature type="transmembrane region" description="Helical" evidence="9">
    <location>
        <begin position="93"/>
        <end position="115"/>
    </location>
</feature>
<dbReference type="InterPro" id="IPR007387">
    <property type="entry name" value="TRAP_DctQ"/>
</dbReference>
<proteinExistence type="inferred from homology"/>
<organism evidence="11 12">
    <name type="scientific">Haloactinopolyspora alba</name>
    <dbReference type="NCBI Taxonomy" id="648780"/>
    <lineage>
        <taxon>Bacteria</taxon>
        <taxon>Bacillati</taxon>
        <taxon>Actinomycetota</taxon>
        <taxon>Actinomycetes</taxon>
        <taxon>Jiangellales</taxon>
        <taxon>Jiangellaceae</taxon>
        <taxon>Haloactinopolyspora</taxon>
    </lineage>
</organism>
<evidence type="ECO:0000313" key="11">
    <source>
        <dbReference type="EMBL" id="PSL06120.1"/>
    </source>
</evidence>
<keyword evidence="7 9" id="KW-0472">Membrane</keyword>
<dbReference type="GO" id="GO:0022857">
    <property type="term" value="F:transmembrane transporter activity"/>
    <property type="evidence" value="ECO:0007669"/>
    <property type="project" value="TreeGrafter"/>
</dbReference>
<gene>
    <name evidence="11" type="ORF">CLV30_103275</name>
</gene>
<reference evidence="11 12" key="1">
    <citation type="submission" date="2018-03" db="EMBL/GenBank/DDBJ databases">
        <title>Genomic Encyclopedia of Archaeal and Bacterial Type Strains, Phase II (KMG-II): from individual species to whole genera.</title>
        <authorList>
            <person name="Goeker M."/>
        </authorList>
    </citation>
    <scope>NUCLEOTIDE SEQUENCE [LARGE SCALE GENOMIC DNA]</scope>
    <source>
        <strain evidence="11 12">DSM 45211</strain>
    </source>
</reference>
<dbReference type="PANTHER" id="PTHR35011:SF2">
    <property type="entry name" value="2,3-DIKETO-L-GULONATE TRAP TRANSPORTER SMALL PERMEASE PROTEIN YIAM"/>
    <property type="match status" value="1"/>
</dbReference>
<dbReference type="RefSeq" id="WP_165358554.1">
    <property type="nucleotide sequence ID" value="NZ_ML142903.1"/>
</dbReference>
<feature type="transmembrane region" description="Helical" evidence="9">
    <location>
        <begin position="127"/>
        <end position="148"/>
    </location>
</feature>
<dbReference type="GO" id="GO:0015740">
    <property type="term" value="P:C4-dicarboxylate transport"/>
    <property type="evidence" value="ECO:0007669"/>
    <property type="project" value="TreeGrafter"/>
</dbReference>
<dbReference type="InterPro" id="IPR055348">
    <property type="entry name" value="DctQ"/>
</dbReference>
<comment type="similarity">
    <text evidence="8">Belongs to the TRAP transporter small permease family.</text>
</comment>
<evidence type="ECO:0000256" key="4">
    <source>
        <dbReference type="ARBA" id="ARBA00022519"/>
    </source>
</evidence>
<dbReference type="EMBL" id="PYGE01000003">
    <property type="protein sequence ID" value="PSL06120.1"/>
    <property type="molecule type" value="Genomic_DNA"/>
</dbReference>